<protein>
    <submittedName>
        <fullName evidence="1">Uncharacterized protein</fullName>
    </submittedName>
</protein>
<accession>A0A7K3NGY4</accession>
<keyword evidence="2" id="KW-1185">Reference proteome</keyword>
<proteinExistence type="predicted"/>
<organism evidence="1 2">
    <name type="scientific">Desulfolutivibrio sulfodismutans</name>
    <dbReference type="NCBI Taxonomy" id="63561"/>
    <lineage>
        <taxon>Bacteria</taxon>
        <taxon>Pseudomonadati</taxon>
        <taxon>Thermodesulfobacteriota</taxon>
        <taxon>Desulfovibrionia</taxon>
        <taxon>Desulfovibrionales</taxon>
        <taxon>Desulfovibrionaceae</taxon>
        <taxon>Desulfolutivibrio</taxon>
    </lineage>
</organism>
<sequence>MDSMKAVLPDMINARVEDLYNAQLSDEEVLAHMADMQRKAEHLLELASEENRESAALVLQELIELSHRVRRSYVDMSYRQGLRDGFQLQTDL</sequence>
<evidence type="ECO:0000313" key="2">
    <source>
        <dbReference type="Proteomes" id="UP000469724"/>
    </source>
</evidence>
<dbReference type="Proteomes" id="UP000469724">
    <property type="component" value="Unassembled WGS sequence"/>
</dbReference>
<reference evidence="1 2" key="1">
    <citation type="submission" date="2020-02" db="EMBL/GenBank/DDBJ databases">
        <title>Comparative genomics of sulfur disproportionating microorganisms.</title>
        <authorList>
            <person name="Ward L.M."/>
            <person name="Bertran E."/>
            <person name="Johnston D.T."/>
        </authorList>
    </citation>
    <scope>NUCLEOTIDE SEQUENCE [LARGE SCALE GENOMIC DNA]</scope>
    <source>
        <strain evidence="1 2">DSM 3696</strain>
    </source>
</reference>
<dbReference type="RefSeq" id="WP_163300404.1">
    <property type="nucleotide sequence ID" value="NZ_JAAGRQ010000003.1"/>
</dbReference>
<gene>
    <name evidence="1" type="ORF">G3N56_01125</name>
</gene>
<name>A0A7K3NGY4_9BACT</name>
<dbReference type="EMBL" id="JAAGRQ010000003">
    <property type="protein sequence ID" value="NDY55347.1"/>
    <property type="molecule type" value="Genomic_DNA"/>
</dbReference>
<dbReference type="AlphaFoldDB" id="A0A7K3NGY4"/>
<comment type="caution">
    <text evidence="1">The sequence shown here is derived from an EMBL/GenBank/DDBJ whole genome shotgun (WGS) entry which is preliminary data.</text>
</comment>
<evidence type="ECO:0000313" key="1">
    <source>
        <dbReference type="EMBL" id="NDY55347.1"/>
    </source>
</evidence>